<dbReference type="PANTHER" id="PTHR44825:SF1">
    <property type="entry name" value="DNAJ HOMOLOG SUBFAMILY C MEMBER 4"/>
    <property type="match status" value="1"/>
</dbReference>
<feature type="domain" description="J" evidence="2">
    <location>
        <begin position="24"/>
        <end position="90"/>
    </location>
</feature>
<dbReference type="PANTHER" id="PTHR44825">
    <property type="match status" value="1"/>
</dbReference>
<gene>
    <name evidence="3" type="ORF">MiSe_53010</name>
</gene>
<evidence type="ECO:0000313" key="3">
    <source>
        <dbReference type="EMBL" id="GET40492.1"/>
    </source>
</evidence>
<dbReference type="EMBL" id="BLAY01000092">
    <property type="protein sequence ID" value="GET40492.1"/>
    <property type="molecule type" value="Genomic_DNA"/>
</dbReference>
<keyword evidence="3" id="KW-0346">Stress response</keyword>
<dbReference type="InterPro" id="IPR052763">
    <property type="entry name" value="DnaJ_C4"/>
</dbReference>
<accession>A0AAV3XJ93</accession>
<dbReference type="CDD" id="cd06257">
    <property type="entry name" value="DnaJ"/>
    <property type="match status" value="1"/>
</dbReference>
<dbReference type="RefSeq" id="WP_373872880.1">
    <property type="nucleotide sequence ID" value="NZ_BLAY01000092.1"/>
</dbReference>
<dbReference type="Gene3D" id="1.10.287.110">
    <property type="entry name" value="DnaJ domain"/>
    <property type="match status" value="1"/>
</dbReference>
<evidence type="ECO:0000259" key="2">
    <source>
        <dbReference type="PROSITE" id="PS50076"/>
    </source>
</evidence>
<reference evidence="3" key="1">
    <citation type="submission" date="2019-10" db="EMBL/GenBank/DDBJ databases">
        <title>Draft genome sequece of Microseira wollei NIES-4236.</title>
        <authorList>
            <person name="Yamaguchi H."/>
            <person name="Suzuki S."/>
            <person name="Kawachi M."/>
        </authorList>
    </citation>
    <scope>NUCLEOTIDE SEQUENCE</scope>
    <source>
        <strain evidence="3">NIES-4236</strain>
    </source>
</reference>
<dbReference type="SMART" id="SM00271">
    <property type="entry name" value="DnaJ"/>
    <property type="match status" value="1"/>
</dbReference>
<dbReference type="AlphaFoldDB" id="A0AAV3XJ93"/>
<dbReference type="PROSITE" id="PS00636">
    <property type="entry name" value="DNAJ_1"/>
    <property type="match status" value="1"/>
</dbReference>
<dbReference type="PROSITE" id="PS50076">
    <property type="entry name" value="DNAJ_2"/>
    <property type="match status" value="1"/>
</dbReference>
<name>A0AAV3XJ93_9CYAN</name>
<dbReference type="Pfam" id="PF00226">
    <property type="entry name" value="DnaJ"/>
    <property type="match status" value="1"/>
</dbReference>
<feature type="transmembrane region" description="Helical" evidence="1">
    <location>
        <begin position="131"/>
        <end position="153"/>
    </location>
</feature>
<dbReference type="InterPro" id="IPR018253">
    <property type="entry name" value="DnaJ_domain_CS"/>
</dbReference>
<evidence type="ECO:0000256" key="1">
    <source>
        <dbReference type="SAM" id="Phobius"/>
    </source>
</evidence>
<dbReference type="InterPro" id="IPR036869">
    <property type="entry name" value="J_dom_sf"/>
</dbReference>
<dbReference type="SUPFAM" id="SSF46565">
    <property type="entry name" value="Chaperone J-domain"/>
    <property type="match status" value="1"/>
</dbReference>
<keyword evidence="4" id="KW-1185">Reference proteome</keyword>
<protein>
    <submittedName>
        <fullName evidence="3">Heat shock protein DnaJ domain-containing protein</fullName>
    </submittedName>
</protein>
<dbReference type="PRINTS" id="PR00625">
    <property type="entry name" value="JDOMAIN"/>
</dbReference>
<sequence>MTSNRATPNGENRTISAKIPFASSYYALLGLHPSASAIDIRRAYRELSKRYHPDTTDLPSAIATPKFQQLNEAYATLSNPERRLAYDTKIGYSRISVLQAPPHFHNSSQKGYTSSSAYLDPTDRPLSAGEIFALFILVLTFVGCLLLAVAVGLTRGDVGFEPLATNSASQEQQVYSKKNEKLSHFELNR</sequence>
<dbReference type="Proteomes" id="UP001050975">
    <property type="component" value="Unassembled WGS sequence"/>
</dbReference>
<proteinExistence type="predicted"/>
<organism evidence="3 4">
    <name type="scientific">Microseira wollei NIES-4236</name>
    <dbReference type="NCBI Taxonomy" id="2530354"/>
    <lineage>
        <taxon>Bacteria</taxon>
        <taxon>Bacillati</taxon>
        <taxon>Cyanobacteriota</taxon>
        <taxon>Cyanophyceae</taxon>
        <taxon>Oscillatoriophycideae</taxon>
        <taxon>Aerosakkonematales</taxon>
        <taxon>Aerosakkonemataceae</taxon>
        <taxon>Microseira</taxon>
    </lineage>
</organism>
<dbReference type="InterPro" id="IPR001623">
    <property type="entry name" value="DnaJ_domain"/>
</dbReference>
<keyword evidence="1" id="KW-0472">Membrane</keyword>
<comment type="caution">
    <text evidence="3">The sequence shown here is derived from an EMBL/GenBank/DDBJ whole genome shotgun (WGS) entry which is preliminary data.</text>
</comment>
<keyword evidence="1" id="KW-1133">Transmembrane helix</keyword>
<evidence type="ECO:0000313" key="4">
    <source>
        <dbReference type="Proteomes" id="UP001050975"/>
    </source>
</evidence>
<keyword evidence="1" id="KW-0812">Transmembrane</keyword>